<organism evidence="4 5">
    <name type="scientific">Komagataella phaffii (strain GS115 / ATCC 20864)</name>
    <name type="common">Yeast</name>
    <name type="synonym">Pichia pastoris</name>
    <dbReference type="NCBI Taxonomy" id="644223"/>
    <lineage>
        <taxon>Eukaryota</taxon>
        <taxon>Fungi</taxon>
        <taxon>Dikarya</taxon>
        <taxon>Ascomycota</taxon>
        <taxon>Saccharomycotina</taxon>
        <taxon>Pichiomycetes</taxon>
        <taxon>Pichiales</taxon>
        <taxon>Pichiaceae</taxon>
        <taxon>Komagataella</taxon>
    </lineage>
</organism>
<dbReference type="PANTHER" id="PTHR12121">
    <property type="entry name" value="CARBON CATABOLITE REPRESSOR PROTEIN 4"/>
    <property type="match status" value="1"/>
</dbReference>
<proteinExistence type="predicted"/>
<evidence type="ECO:0000313" key="4">
    <source>
        <dbReference type="EMBL" id="CAY71746.1"/>
    </source>
</evidence>
<feature type="region of interest" description="Disordered" evidence="2">
    <location>
        <begin position="748"/>
        <end position="768"/>
    </location>
</feature>
<feature type="region of interest" description="Disordered" evidence="2">
    <location>
        <begin position="114"/>
        <end position="135"/>
    </location>
</feature>
<dbReference type="GO" id="GO:0006368">
    <property type="term" value="P:transcription elongation by RNA polymerase II"/>
    <property type="evidence" value="ECO:0007669"/>
    <property type="project" value="EnsemblFungi"/>
</dbReference>
<dbReference type="EMBL" id="FN392322">
    <property type="protein sequence ID" value="CAY71746.1"/>
    <property type="molecule type" value="Genomic_DNA"/>
</dbReference>
<accession>C4R821</accession>
<dbReference type="GO" id="GO:0007089">
    <property type="term" value="P:traversing start control point of mitotic cell cycle"/>
    <property type="evidence" value="ECO:0007669"/>
    <property type="project" value="EnsemblFungi"/>
</dbReference>
<dbReference type="GO" id="GO:0004535">
    <property type="term" value="F:poly(A)-specific ribonuclease activity"/>
    <property type="evidence" value="ECO:0007669"/>
    <property type="project" value="EnsemblFungi"/>
</dbReference>
<dbReference type="InterPro" id="IPR050410">
    <property type="entry name" value="CCR4/nocturin_mRNA_transcr"/>
</dbReference>
<feature type="region of interest" description="Disordered" evidence="2">
    <location>
        <begin position="1"/>
        <end position="25"/>
    </location>
</feature>
<dbReference type="STRING" id="644223.C4R821"/>
<evidence type="ECO:0000313" key="5">
    <source>
        <dbReference type="Proteomes" id="UP000000314"/>
    </source>
</evidence>
<dbReference type="KEGG" id="ppa:PAS_chr4_0490"/>
<dbReference type="InParanoid" id="C4R821"/>
<feature type="compositionally biased region" description="Basic and acidic residues" evidence="2">
    <location>
        <begin position="752"/>
        <end position="768"/>
    </location>
</feature>
<dbReference type="PANTHER" id="PTHR12121:SF100">
    <property type="entry name" value="POLY(A)-SPECIFIC RIBONUCLEASE"/>
    <property type="match status" value="1"/>
</dbReference>
<dbReference type="OMA" id="EHRMVAP"/>
<evidence type="ECO:0000256" key="2">
    <source>
        <dbReference type="SAM" id="MobiDB-lite"/>
    </source>
</evidence>
<keyword evidence="5" id="KW-1185">Reference proteome</keyword>
<protein>
    <recommendedName>
        <fullName evidence="1">CCR4-Not complex 3'-5'-exoribonuclease subunit Ccr4</fullName>
    </recommendedName>
</protein>
<dbReference type="SUPFAM" id="SSF56219">
    <property type="entry name" value="DNase I-like"/>
    <property type="match status" value="1"/>
</dbReference>
<dbReference type="Gene3D" id="3.80.10.10">
    <property type="entry name" value="Ribonuclease Inhibitor"/>
    <property type="match status" value="1"/>
</dbReference>
<dbReference type="GO" id="GO:0030015">
    <property type="term" value="C:CCR4-NOT core complex"/>
    <property type="evidence" value="ECO:0007669"/>
    <property type="project" value="EnsemblFungi"/>
</dbReference>
<dbReference type="GO" id="GO:0016593">
    <property type="term" value="C:Cdc73/Paf1 complex"/>
    <property type="evidence" value="ECO:0007669"/>
    <property type="project" value="EnsemblFungi"/>
</dbReference>
<evidence type="ECO:0000256" key="1">
    <source>
        <dbReference type="ARBA" id="ARBA00023475"/>
    </source>
</evidence>
<dbReference type="SUPFAM" id="SSF52058">
    <property type="entry name" value="L domain-like"/>
    <property type="match status" value="1"/>
</dbReference>
<dbReference type="GO" id="GO:0006260">
    <property type="term" value="P:DNA replication"/>
    <property type="evidence" value="ECO:0007669"/>
    <property type="project" value="EnsemblFungi"/>
</dbReference>
<dbReference type="AlphaFoldDB" id="C4R821"/>
<evidence type="ECO:0000259" key="3">
    <source>
        <dbReference type="Pfam" id="PF03372"/>
    </source>
</evidence>
<dbReference type="InterPro" id="IPR001611">
    <property type="entry name" value="Leu-rich_rpt"/>
</dbReference>
<dbReference type="GO" id="GO:0000289">
    <property type="term" value="P:nuclear-transcribed mRNA poly(A) tail shortening"/>
    <property type="evidence" value="ECO:0007669"/>
    <property type="project" value="EnsemblFungi"/>
</dbReference>
<dbReference type="SMR" id="C4R821"/>
<feature type="domain" description="Endonuclease/exonuclease/phosphatase" evidence="3">
    <location>
        <begin position="428"/>
        <end position="735"/>
    </location>
</feature>
<dbReference type="Gene3D" id="3.60.10.10">
    <property type="entry name" value="Endonuclease/exonuclease/phosphatase"/>
    <property type="match status" value="1"/>
</dbReference>
<dbReference type="GO" id="GO:0000932">
    <property type="term" value="C:P-body"/>
    <property type="evidence" value="ECO:0007669"/>
    <property type="project" value="EnsemblFungi"/>
</dbReference>
<sequence>MLSEKRIFVDKANKDKEGPTLKGPIMNTASQYKAQGNGQGIMRHAPQPQQTQIPSQYLLQQLQGSHATNQPQTDSSNPSLLVQALFQGPQSHQGQRIGNQQMQPHVVLGSQTLQSSSVVPPGQNQPTSQSPHYDTIQVEDPTTFHWQHQVQLVQMSRKCNQPHFYARHAAVSSRKLLGKNGNNNMPGVDGSQGNQPPNLLEATKTLLMSTDPTAEQAESGENKSATDPLLWFKKLSNDTQDEDEEIDASTLKDPTRQLWRALDLSGQQLLHLSEKLFRYDFLTKLYLNGNGLTELPSSIRQLKSLTVLDVSQNLLSSFPPELGILFNLRYIYAFDNRLTDIPFEFGNLYELEFLGIEGNVNMNPEYVNILAKRGSRGLTIHLRDNAPRPTPPKSRQWIYFSNDGEIIEEQEYRQQQTEDDIVNTFTMMTYNTLCQHYATKKMYRYTPSWALDWDYRRERLKEQILDLQTDIICLQEVEHKTFDDFWQPIMLSHGYKGIFHVKSRAKTMKESSAYKVDGCATFYRTSKFQAVERKHFEYGRIAMSQDKFKKTEDLFNRFLNKDNIASVLILEHIPSGNKLVVANTHLHWDPEFNDVKTMQVGVLLDELQAVIRKHLSPKDITKVPLLICGDFNSKVHSAVYQLFSQGTVDKHEDIIGRDYGKFTEEGFRHPFHLQSSYDSIGELPYTNVSPTFTDVIDYIWYSTPSLSVKGVLGQVDPDYSKNIIGFPNADFPSDHIPLLSTFMFKKSSAPRPDTRVDFRSDFRGSRKT</sequence>
<dbReference type="InterPro" id="IPR005135">
    <property type="entry name" value="Endo/exonuclease/phosphatase"/>
</dbReference>
<dbReference type="FunCoup" id="C4R821">
    <property type="interactions" value="474"/>
</dbReference>
<dbReference type="OrthoDB" id="428734at2759"/>
<dbReference type="Pfam" id="PF13855">
    <property type="entry name" value="LRR_8"/>
    <property type="match status" value="1"/>
</dbReference>
<dbReference type="RefSeq" id="XP_002493925.1">
    <property type="nucleotide sequence ID" value="XM_002493880.1"/>
</dbReference>
<dbReference type="HOGENOM" id="CLU_016428_4_1_1"/>
<dbReference type="GO" id="GO:0032968">
    <property type="term" value="P:positive regulation of transcription elongation by RNA polymerase II"/>
    <property type="evidence" value="ECO:0007669"/>
    <property type="project" value="EnsemblFungi"/>
</dbReference>
<dbReference type="GeneID" id="8201436"/>
<dbReference type="eggNOG" id="KOG0620">
    <property type="taxonomic scope" value="Eukaryota"/>
</dbReference>
<dbReference type="Proteomes" id="UP000000314">
    <property type="component" value="Chromosome 4"/>
</dbReference>
<dbReference type="InterPro" id="IPR032675">
    <property type="entry name" value="LRR_dom_sf"/>
</dbReference>
<feature type="compositionally biased region" description="Basic and acidic residues" evidence="2">
    <location>
        <begin position="1"/>
        <end position="19"/>
    </location>
</feature>
<gene>
    <name evidence="4" type="ordered locus">PAS_chr4_0490</name>
</gene>
<dbReference type="CDD" id="cd09097">
    <property type="entry name" value="Deadenylase_CCR4"/>
    <property type="match status" value="1"/>
</dbReference>
<name>C4R821_KOMPG</name>
<dbReference type="GO" id="GO:0000076">
    <property type="term" value="P:DNA replication checkpoint signaling"/>
    <property type="evidence" value="ECO:0007669"/>
    <property type="project" value="EnsemblFungi"/>
</dbReference>
<dbReference type="InterPro" id="IPR036691">
    <property type="entry name" value="Endo/exonu/phosph_ase_sf"/>
</dbReference>
<dbReference type="Pfam" id="PF03372">
    <property type="entry name" value="Exo_endo_phos"/>
    <property type="match status" value="1"/>
</dbReference>
<feature type="compositionally biased region" description="Polar residues" evidence="2">
    <location>
        <begin position="114"/>
        <end position="132"/>
    </location>
</feature>
<reference evidence="4 5" key="1">
    <citation type="journal article" date="2009" name="Nat. Biotechnol.">
        <title>Genome sequence of the recombinant protein production host Pichia pastoris.</title>
        <authorList>
            <person name="De Schutter K."/>
            <person name="Lin Y.C."/>
            <person name="Tiels P."/>
            <person name="Van Hecke A."/>
            <person name="Glinka S."/>
            <person name="Weber-Lehmann J."/>
            <person name="Rouze P."/>
            <person name="Van de Peer Y."/>
            <person name="Callewaert N."/>
        </authorList>
    </citation>
    <scope>NUCLEOTIDE SEQUENCE [LARGE SCALE GENOMIC DNA]</scope>
    <source>
        <strain evidence="5">GS115 / ATCC 20864</strain>
    </source>
</reference>